<sequence length="446" mass="48692">MPRRAHPALSEAEVESLIRLARGNALAQQILAEHKARLAPATAALQTARSSPDRLPGSMTILMLSDVYFPRINGVSTSIASFRAALERLGHTVILACPDYPVGQMDEPGVLRIPSRGVPSDPEDRMMRYRGLLALTPEFAEQPFDLIHVHTPFVAHYAGIALGRRLEVPVVATYHTLFEEYLHHYVRWLPRRWLRLAARRFSVHQCHQLSVLIAPSQAMQTALTGYGVTTPMAVIPTGLALETFTHPQEAEDFRHRHGLPSEARLLLFVGRAAHEKNIGFLIEMLPLVLAEHPTTRLIITGEGPAQAELADQAQQSGVGGAVIFLGYLDRDGPLQAAYRAADVFVFASRTETQGLVLLEAMALGTPVVSTAVMGTRNVLEEGEGCLIAEEDLNDFAARVNRLLNDDGLRQTLSASGKAYAAGWHEDAKAAELAELYRCLMAGGNAS</sequence>
<dbReference type="EMBL" id="JBHRSQ010000007">
    <property type="protein sequence ID" value="MFC2991032.1"/>
    <property type="molecule type" value="Genomic_DNA"/>
</dbReference>
<organism evidence="3 4">
    <name type="scientific">Halomonas tibetensis</name>
    <dbReference type="NCBI Taxonomy" id="2259590"/>
    <lineage>
        <taxon>Bacteria</taxon>
        <taxon>Pseudomonadati</taxon>
        <taxon>Pseudomonadota</taxon>
        <taxon>Gammaproteobacteria</taxon>
        <taxon>Oceanospirillales</taxon>
        <taxon>Halomonadaceae</taxon>
        <taxon>Halomonas</taxon>
    </lineage>
</organism>
<dbReference type="Proteomes" id="UP001595386">
    <property type="component" value="Unassembled WGS sequence"/>
</dbReference>
<keyword evidence="3" id="KW-0328">Glycosyltransferase</keyword>
<protein>
    <submittedName>
        <fullName evidence="3">Glycosyltransferase</fullName>
        <ecNumber evidence="3">2.4.-.-</ecNumber>
    </submittedName>
</protein>
<accession>A0ABV7B0R8</accession>
<dbReference type="RefSeq" id="WP_379754553.1">
    <property type="nucleotide sequence ID" value="NZ_JBHRSQ010000007.1"/>
</dbReference>
<dbReference type="PANTHER" id="PTHR45947">
    <property type="entry name" value="SULFOQUINOVOSYL TRANSFERASE SQD2"/>
    <property type="match status" value="1"/>
</dbReference>
<dbReference type="Pfam" id="PF00534">
    <property type="entry name" value="Glycos_transf_1"/>
    <property type="match status" value="1"/>
</dbReference>
<reference evidence="4" key="1">
    <citation type="journal article" date="2019" name="Int. J. Syst. Evol. Microbiol.">
        <title>The Global Catalogue of Microorganisms (GCM) 10K type strain sequencing project: providing services to taxonomists for standard genome sequencing and annotation.</title>
        <authorList>
            <consortium name="The Broad Institute Genomics Platform"/>
            <consortium name="The Broad Institute Genome Sequencing Center for Infectious Disease"/>
            <person name="Wu L."/>
            <person name="Ma J."/>
        </authorList>
    </citation>
    <scope>NUCLEOTIDE SEQUENCE [LARGE SCALE GENOMIC DNA]</scope>
    <source>
        <strain evidence="4">KCTC 52660</strain>
    </source>
</reference>
<dbReference type="SUPFAM" id="SSF53756">
    <property type="entry name" value="UDP-Glycosyltransferase/glycogen phosphorylase"/>
    <property type="match status" value="1"/>
</dbReference>
<dbReference type="InterPro" id="IPR050194">
    <property type="entry name" value="Glycosyltransferase_grp1"/>
</dbReference>
<feature type="domain" description="Glycosyltransferase subfamily 4-like N-terminal" evidence="2">
    <location>
        <begin position="72"/>
        <end position="242"/>
    </location>
</feature>
<dbReference type="GO" id="GO:0016757">
    <property type="term" value="F:glycosyltransferase activity"/>
    <property type="evidence" value="ECO:0007669"/>
    <property type="project" value="UniProtKB-KW"/>
</dbReference>
<dbReference type="PANTHER" id="PTHR45947:SF3">
    <property type="entry name" value="SULFOQUINOVOSYL TRANSFERASE SQD2"/>
    <property type="match status" value="1"/>
</dbReference>
<gene>
    <name evidence="3" type="ORF">ACFODV_03175</name>
</gene>
<keyword evidence="3" id="KW-0808">Transferase</keyword>
<evidence type="ECO:0000259" key="1">
    <source>
        <dbReference type="Pfam" id="PF00534"/>
    </source>
</evidence>
<name>A0ABV7B0R8_9GAMM</name>
<dbReference type="InterPro" id="IPR001296">
    <property type="entry name" value="Glyco_trans_1"/>
</dbReference>
<evidence type="ECO:0000259" key="2">
    <source>
        <dbReference type="Pfam" id="PF13439"/>
    </source>
</evidence>
<comment type="caution">
    <text evidence="3">The sequence shown here is derived from an EMBL/GenBank/DDBJ whole genome shotgun (WGS) entry which is preliminary data.</text>
</comment>
<proteinExistence type="predicted"/>
<keyword evidence="4" id="KW-1185">Reference proteome</keyword>
<evidence type="ECO:0000313" key="3">
    <source>
        <dbReference type="EMBL" id="MFC2991032.1"/>
    </source>
</evidence>
<dbReference type="Gene3D" id="3.40.50.2000">
    <property type="entry name" value="Glycogen Phosphorylase B"/>
    <property type="match status" value="2"/>
</dbReference>
<dbReference type="Pfam" id="PF13439">
    <property type="entry name" value="Glyco_transf_4"/>
    <property type="match status" value="1"/>
</dbReference>
<dbReference type="EC" id="2.4.-.-" evidence="3"/>
<dbReference type="InterPro" id="IPR028098">
    <property type="entry name" value="Glyco_trans_4-like_N"/>
</dbReference>
<feature type="domain" description="Glycosyl transferase family 1" evidence="1">
    <location>
        <begin position="251"/>
        <end position="417"/>
    </location>
</feature>
<evidence type="ECO:0000313" key="4">
    <source>
        <dbReference type="Proteomes" id="UP001595386"/>
    </source>
</evidence>